<dbReference type="RefSeq" id="WP_111616351.1">
    <property type="nucleotide sequence ID" value="NZ_JAIQUM010000014.1"/>
</dbReference>
<evidence type="ECO:0000313" key="2">
    <source>
        <dbReference type="EMBL" id="MBZ5750361.1"/>
    </source>
</evidence>
<evidence type="ECO:0000313" key="3">
    <source>
        <dbReference type="Proteomes" id="UP001165287"/>
    </source>
</evidence>
<protein>
    <submittedName>
        <fullName evidence="2">DUF4023 family protein</fullName>
    </submittedName>
</protein>
<accession>A0ABS7UPY6</accession>
<feature type="region of interest" description="Disordered" evidence="1">
    <location>
        <begin position="1"/>
        <end position="40"/>
    </location>
</feature>
<dbReference type="Proteomes" id="UP001165287">
    <property type="component" value="Unassembled WGS sequence"/>
</dbReference>
<comment type="caution">
    <text evidence="2">The sequence shown here is derived from an EMBL/GenBank/DDBJ whole genome shotgun (WGS) entry which is preliminary data.</text>
</comment>
<gene>
    <name evidence="2" type="ORF">K9V48_08910</name>
</gene>
<dbReference type="Pfam" id="PF13215">
    <property type="entry name" value="DUF4023"/>
    <property type="match status" value="1"/>
</dbReference>
<organism evidence="2 3">
    <name type="scientific">Metabacillus rhizolycopersici</name>
    <dbReference type="NCBI Taxonomy" id="2875709"/>
    <lineage>
        <taxon>Bacteria</taxon>
        <taxon>Bacillati</taxon>
        <taxon>Bacillota</taxon>
        <taxon>Bacilli</taxon>
        <taxon>Bacillales</taxon>
        <taxon>Bacillaceae</taxon>
        <taxon>Metabacillus</taxon>
    </lineage>
</organism>
<dbReference type="EMBL" id="JAIQUM010000014">
    <property type="protein sequence ID" value="MBZ5750361.1"/>
    <property type="molecule type" value="Genomic_DNA"/>
</dbReference>
<proteinExistence type="predicted"/>
<sequence>MINSEGFVESLQEQQQKQEKNKQLHGRGNPGKKKPNKTHK</sequence>
<name>A0ABS7UPY6_9BACI</name>
<reference evidence="2" key="1">
    <citation type="submission" date="2024-05" db="EMBL/GenBank/DDBJ databases">
        <title>Metabacillus sp. nov., isolated from the rhizosphere soil of tomato plants.</title>
        <authorList>
            <person name="Ma R."/>
        </authorList>
    </citation>
    <scope>NUCLEOTIDE SEQUENCE</scope>
    <source>
        <strain evidence="2">DBTR6</strain>
    </source>
</reference>
<keyword evidence="3" id="KW-1185">Reference proteome</keyword>
<dbReference type="InterPro" id="IPR025097">
    <property type="entry name" value="DUF4023"/>
</dbReference>
<evidence type="ECO:0000256" key="1">
    <source>
        <dbReference type="SAM" id="MobiDB-lite"/>
    </source>
</evidence>
<feature type="compositionally biased region" description="Basic residues" evidence="1">
    <location>
        <begin position="30"/>
        <end position="40"/>
    </location>
</feature>